<dbReference type="SMART" id="SM00710">
    <property type="entry name" value="PbH1"/>
    <property type="match status" value="3"/>
</dbReference>
<dbReference type="InterPro" id="IPR006626">
    <property type="entry name" value="PbH1"/>
</dbReference>
<dbReference type="InterPro" id="IPR011050">
    <property type="entry name" value="Pectin_lyase_fold/virulence"/>
</dbReference>
<dbReference type="AlphaFoldDB" id="A0A3D9RPB4"/>
<dbReference type="Pfam" id="PF13229">
    <property type="entry name" value="Beta_helix"/>
    <property type="match status" value="1"/>
</dbReference>
<dbReference type="Gene3D" id="2.160.20.10">
    <property type="entry name" value="Single-stranded right-handed beta-helix, Pectin lyase-like"/>
    <property type="match status" value="1"/>
</dbReference>
<dbReference type="SUPFAM" id="SSF51126">
    <property type="entry name" value="Pectin lyase-like"/>
    <property type="match status" value="1"/>
</dbReference>
<gene>
    <name evidence="2" type="ORF">A8990_12677</name>
</gene>
<organism evidence="2 3">
    <name type="scientific">Paenibacillus taihuensis</name>
    <dbReference type="NCBI Taxonomy" id="1156355"/>
    <lineage>
        <taxon>Bacteria</taxon>
        <taxon>Bacillati</taxon>
        <taxon>Bacillota</taxon>
        <taxon>Bacilli</taxon>
        <taxon>Bacillales</taxon>
        <taxon>Paenibacillaceae</taxon>
        <taxon>Paenibacillus</taxon>
    </lineage>
</organism>
<sequence>MIQAYGLRPRQAILVMMMLTMLFALLAAGSVQKASGAAAPFKLKALFNVDTESSTYIADTAHSFTFDVDMKDGFQSYDIPVSVLRTLLEGGQLSSIAWVPADAAMNEDGEITGGWPESKDVLYVDRMSLGSMKLFTNEAQRPFQFLSFASEDDLYYTYTINGIIGKNCGVSDSKCIAYSVAGSAGASWMVFSEPIDLAGLADNDKLKFQLDLSSVNYDNWVPAPSKPQPGANEAPATVEIGPGKTYQNINEFAWETLKAGDVVYIYYRPEPYREKIGIFAEGTKEQPIIIHGVPGPGGELPKIDGSGAATRALNPIPNANRSLVRIGKDSKKAAYVTFENFEVMNAHASKKYVNASGALASYAVNAAGVWIDNGDHVTLRNNTIHDNGNGIFGTSSMYVWEGALIDYTSKDLLIQGNYIYGNGNAGRMFEHNSYIAAIGTVYENNHYGDLLTGSQGYGLKDRGAGTVVRYNWIEGGRRQIALDDAEDTPRIVFDPTYNSSFVYGNLLIEHDHLFDTWGDDEIINFGGDSVTVPDRHGRLNFWNNTVVTYRQQRVYGQDGVPGLKDPGRIERTVLFYAPGKHVDAWNNVFHHAGANPAPLVITDDDGTIELRNNWFTAGYYYDFNQPDRVPAKNIGTKTGTDPGFVDVTLGVQNYKLKADSALIDAGAGLNGAYSDLLQKQYVLHQQSEKRPDKGKLDIGAFEYVKK</sequence>
<dbReference type="EMBL" id="QTTN01000026">
    <property type="protein sequence ID" value="REE78603.1"/>
    <property type="molecule type" value="Genomic_DNA"/>
</dbReference>
<proteinExistence type="predicted"/>
<dbReference type="InterPro" id="IPR012334">
    <property type="entry name" value="Pectin_lyas_fold"/>
</dbReference>
<dbReference type="OrthoDB" id="8878147at2"/>
<dbReference type="InterPro" id="IPR039448">
    <property type="entry name" value="Beta_helix"/>
</dbReference>
<comment type="caution">
    <text evidence="2">The sequence shown here is derived from an EMBL/GenBank/DDBJ whole genome shotgun (WGS) entry which is preliminary data.</text>
</comment>
<evidence type="ECO:0000313" key="2">
    <source>
        <dbReference type="EMBL" id="REE78603.1"/>
    </source>
</evidence>
<feature type="domain" description="Right handed beta helix" evidence="1">
    <location>
        <begin position="336"/>
        <end position="480"/>
    </location>
</feature>
<evidence type="ECO:0000313" key="3">
    <source>
        <dbReference type="Proteomes" id="UP000256304"/>
    </source>
</evidence>
<evidence type="ECO:0000259" key="1">
    <source>
        <dbReference type="Pfam" id="PF13229"/>
    </source>
</evidence>
<dbReference type="Proteomes" id="UP000256304">
    <property type="component" value="Unassembled WGS sequence"/>
</dbReference>
<reference evidence="2 3" key="1">
    <citation type="submission" date="2018-08" db="EMBL/GenBank/DDBJ databases">
        <title>Genomic Encyclopedia of Type Strains, Phase III (KMG-III): the genomes of soil and plant-associated and newly described type strains.</title>
        <authorList>
            <person name="Whitman W."/>
        </authorList>
    </citation>
    <scope>NUCLEOTIDE SEQUENCE [LARGE SCALE GENOMIC DNA]</scope>
    <source>
        <strain evidence="2 3">CGMCC 1.10966</strain>
    </source>
</reference>
<protein>
    <submittedName>
        <fullName evidence="2">Parallel beta-helix repeat protein</fullName>
    </submittedName>
</protein>
<keyword evidence="3" id="KW-1185">Reference proteome</keyword>
<name>A0A3D9RPB4_9BACL</name>
<accession>A0A3D9RPB4</accession>
<dbReference type="RefSeq" id="WP_116190864.1">
    <property type="nucleotide sequence ID" value="NZ_QTTN01000026.1"/>
</dbReference>